<name>A0A0F9GA92_9ZZZZ</name>
<comment type="caution">
    <text evidence="1">The sequence shown here is derived from an EMBL/GenBank/DDBJ whole genome shotgun (WGS) entry which is preliminary data.</text>
</comment>
<accession>A0A0F9GA92</accession>
<dbReference type="AlphaFoldDB" id="A0A0F9GA92"/>
<proteinExistence type="predicted"/>
<dbReference type="EMBL" id="LAZR01020852">
    <property type="protein sequence ID" value="KKL87376.1"/>
    <property type="molecule type" value="Genomic_DNA"/>
</dbReference>
<organism evidence="1">
    <name type="scientific">marine sediment metagenome</name>
    <dbReference type="NCBI Taxonomy" id="412755"/>
    <lineage>
        <taxon>unclassified sequences</taxon>
        <taxon>metagenomes</taxon>
        <taxon>ecological metagenomes</taxon>
    </lineage>
</organism>
<protein>
    <submittedName>
        <fullName evidence="1">Uncharacterized protein</fullName>
    </submittedName>
</protein>
<feature type="non-terminal residue" evidence="1">
    <location>
        <position position="131"/>
    </location>
</feature>
<sequence>MAWWSKYPDAALARDLKEIFADYNPRKIDAANRERLQAILDEYGVVENLVVNKRSVERGFPKGAAPSLVSGHQRVGILLEQKLKDVEKQLNIETQKHLDTSNWALGQQDRADVLETKLKDADTENDRLCSG</sequence>
<evidence type="ECO:0000313" key="1">
    <source>
        <dbReference type="EMBL" id="KKL87376.1"/>
    </source>
</evidence>
<reference evidence="1" key="1">
    <citation type="journal article" date="2015" name="Nature">
        <title>Complex archaea that bridge the gap between prokaryotes and eukaryotes.</title>
        <authorList>
            <person name="Spang A."/>
            <person name="Saw J.H."/>
            <person name="Jorgensen S.L."/>
            <person name="Zaremba-Niedzwiedzka K."/>
            <person name="Martijn J."/>
            <person name="Lind A.E."/>
            <person name="van Eijk R."/>
            <person name="Schleper C."/>
            <person name="Guy L."/>
            <person name="Ettema T.J."/>
        </authorList>
    </citation>
    <scope>NUCLEOTIDE SEQUENCE</scope>
</reference>
<gene>
    <name evidence="1" type="ORF">LCGC14_1935380</name>
</gene>